<dbReference type="EMBL" id="AGBW02009241">
    <property type="protein sequence ID" value="OWR51274.1"/>
    <property type="molecule type" value="Genomic_DNA"/>
</dbReference>
<name>A0A212FC15_DANPL</name>
<evidence type="ECO:0000256" key="1">
    <source>
        <dbReference type="SAM" id="MobiDB-lite"/>
    </source>
</evidence>
<sequence length="241" mass="26272">MKDTDLQSDSDLARGTGSVHLTASRPDLQIDKDSAPNQVEGELKLAAASRIPRVLLTRLQTGLDGRDSDDDLSDSSAYSVMSLESGGSNTGIDKPRKRKPDDDGVPDLSKKAALTRKKGRSWSPIPGLYIGLAKAQVTYKKAKEEALRFQAKRDVVEIVKRAQERRESKSVSPVPAPIRKEDTSDQTSAALTNGVEALFLSHTLGRYEVEKPQGDLHAMPKRGGSQYKGGRIGNDRAQHVR</sequence>
<protein>
    <submittedName>
        <fullName evidence="2">Uncharacterized protein</fullName>
    </submittedName>
</protein>
<dbReference type="Proteomes" id="UP000007151">
    <property type="component" value="Unassembled WGS sequence"/>
</dbReference>
<organism evidence="2 3">
    <name type="scientific">Danaus plexippus plexippus</name>
    <dbReference type="NCBI Taxonomy" id="278856"/>
    <lineage>
        <taxon>Eukaryota</taxon>
        <taxon>Metazoa</taxon>
        <taxon>Ecdysozoa</taxon>
        <taxon>Arthropoda</taxon>
        <taxon>Hexapoda</taxon>
        <taxon>Insecta</taxon>
        <taxon>Pterygota</taxon>
        <taxon>Neoptera</taxon>
        <taxon>Endopterygota</taxon>
        <taxon>Lepidoptera</taxon>
        <taxon>Glossata</taxon>
        <taxon>Ditrysia</taxon>
        <taxon>Papilionoidea</taxon>
        <taxon>Nymphalidae</taxon>
        <taxon>Danainae</taxon>
        <taxon>Danaini</taxon>
        <taxon>Danaina</taxon>
        <taxon>Danaus</taxon>
        <taxon>Danaus</taxon>
    </lineage>
</organism>
<accession>A0A212FC15</accession>
<feature type="region of interest" description="Disordered" evidence="1">
    <location>
        <begin position="163"/>
        <end position="189"/>
    </location>
</feature>
<feature type="region of interest" description="Disordered" evidence="1">
    <location>
        <begin position="210"/>
        <end position="241"/>
    </location>
</feature>
<keyword evidence="3" id="KW-1185">Reference proteome</keyword>
<gene>
    <name evidence="2" type="ORF">KGM_205307</name>
</gene>
<reference evidence="2 3" key="1">
    <citation type="journal article" date="2011" name="Cell">
        <title>The monarch butterfly genome yields insights into long-distance migration.</title>
        <authorList>
            <person name="Zhan S."/>
            <person name="Merlin C."/>
            <person name="Boore J.L."/>
            <person name="Reppert S.M."/>
        </authorList>
    </citation>
    <scope>NUCLEOTIDE SEQUENCE [LARGE SCALE GENOMIC DNA]</scope>
    <source>
        <strain evidence="2">F-2</strain>
    </source>
</reference>
<evidence type="ECO:0000313" key="2">
    <source>
        <dbReference type="EMBL" id="OWR51274.1"/>
    </source>
</evidence>
<feature type="region of interest" description="Disordered" evidence="1">
    <location>
        <begin position="1"/>
        <end position="38"/>
    </location>
</feature>
<dbReference type="AlphaFoldDB" id="A0A212FC15"/>
<dbReference type="InParanoid" id="A0A212FC15"/>
<comment type="caution">
    <text evidence="2">The sequence shown here is derived from an EMBL/GenBank/DDBJ whole genome shotgun (WGS) entry which is preliminary data.</text>
</comment>
<feature type="region of interest" description="Disordered" evidence="1">
    <location>
        <begin position="59"/>
        <end position="118"/>
    </location>
</feature>
<evidence type="ECO:0000313" key="3">
    <source>
        <dbReference type="Proteomes" id="UP000007151"/>
    </source>
</evidence>
<proteinExistence type="predicted"/>
<dbReference type="KEGG" id="dpl:KGM_205307"/>